<dbReference type="Proteomes" id="UP000019225">
    <property type="component" value="Chromosome"/>
</dbReference>
<feature type="transmembrane region" description="Helical" evidence="5">
    <location>
        <begin position="222"/>
        <end position="247"/>
    </location>
</feature>
<keyword evidence="8" id="KW-1185">Reference proteome</keyword>
<evidence type="ECO:0000313" key="7">
    <source>
        <dbReference type="EMBL" id="AHH99428.1"/>
    </source>
</evidence>
<dbReference type="PANTHER" id="PTHR24421">
    <property type="entry name" value="NITRATE/NITRITE SENSOR PROTEIN NARX-RELATED"/>
    <property type="match status" value="1"/>
</dbReference>
<reference evidence="7 8" key="1">
    <citation type="journal article" date="2014" name="BMC Genomics">
        <title>Complete genome sequence of producer of the glycopeptide antibiotic Aculeximycin Kutzneria albida DSM 43870T, a representative of minor genus of Pseudonocardiaceae.</title>
        <authorList>
            <person name="Rebets Y."/>
            <person name="Tokovenko B."/>
            <person name="Lushchyk I."/>
            <person name="Ruckert C."/>
            <person name="Zaburannyi N."/>
            <person name="Bechthold A."/>
            <person name="Kalinowski J."/>
            <person name="Luzhetskyy A."/>
        </authorList>
    </citation>
    <scope>NUCLEOTIDE SEQUENCE [LARGE SCALE GENOMIC DNA]</scope>
    <source>
        <strain evidence="7">DSM 43870</strain>
    </source>
</reference>
<sequence length="445" mass="46811">MAVWGRVIGGVLMSSAGYQARVPRFLVQLLRRGAPVIAATPRDVPDLVVDPAPIAGWRRISAMCETDSELEPDSLLMRACRYVVLVPLVFRLFVLPVTLLPSGLPAATTLIALVLLALNTLGIVWVLRVVGLRYRAARGLLLLDAFLAVSANLAVAATTPPGSYGLATAVSWMALVGSVALWTVAWGIPSGAGLTLLSVPLQLAMCALAGREADTAELAANAAVLGVALVTATGGLMLVGLGTRLALGIGIRRGQQAQDARVRRELHDTVLQALEAMALPAPGDGEHAAARLAELRGIARAQAIELRGMLSEPADTPPAGLGEDLTVLATEMAREGLRAQLVFADVDDSTLPEARRRAVRDAAREALRNTIKHSGTNEVVLCVEERDGGIAVIARDHGTGFDADRRPAGFGISESISARLTEVGGHSRVDSQPGRGTRVTLWVPR</sequence>
<dbReference type="SUPFAM" id="SSF55874">
    <property type="entry name" value="ATPase domain of HSP90 chaperone/DNA topoisomerase II/histidine kinase"/>
    <property type="match status" value="1"/>
</dbReference>
<evidence type="ECO:0000256" key="1">
    <source>
        <dbReference type="ARBA" id="ARBA00022679"/>
    </source>
</evidence>
<dbReference type="eggNOG" id="COG4585">
    <property type="taxonomic scope" value="Bacteria"/>
</dbReference>
<feature type="region of interest" description="Disordered" evidence="4">
    <location>
        <begin position="424"/>
        <end position="445"/>
    </location>
</feature>
<keyword evidence="2" id="KW-0418">Kinase</keyword>
<dbReference type="GO" id="GO:0016301">
    <property type="term" value="F:kinase activity"/>
    <property type="evidence" value="ECO:0007669"/>
    <property type="project" value="UniProtKB-KW"/>
</dbReference>
<dbReference type="GO" id="GO:0000160">
    <property type="term" value="P:phosphorelay signal transduction system"/>
    <property type="evidence" value="ECO:0007669"/>
    <property type="project" value="UniProtKB-KW"/>
</dbReference>
<dbReference type="InterPro" id="IPR036890">
    <property type="entry name" value="HATPase_C_sf"/>
</dbReference>
<dbReference type="PATRIC" id="fig|1449976.3.peg.6089"/>
<feature type="transmembrane region" description="Helical" evidence="5">
    <location>
        <begin position="106"/>
        <end position="127"/>
    </location>
</feature>
<evidence type="ECO:0000256" key="4">
    <source>
        <dbReference type="SAM" id="MobiDB-lite"/>
    </source>
</evidence>
<dbReference type="PANTHER" id="PTHR24421:SF61">
    <property type="entry name" value="OXYGEN SENSOR HISTIDINE KINASE NREB"/>
    <property type="match status" value="1"/>
</dbReference>
<dbReference type="Pfam" id="PF02518">
    <property type="entry name" value="HATPase_c"/>
    <property type="match status" value="1"/>
</dbReference>
<feature type="transmembrane region" description="Helical" evidence="5">
    <location>
        <begin position="139"/>
        <end position="158"/>
    </location>
</feature>
<feature type="transmembrane region" description="Helical" evidence="5">
    <location>
        <begin position="82"/>
        <end position="100"/>
    </location>
</feature>
<evidence type="ECO:0000256" key="2">
    <source>
        <dbReference type="ARBA" id="ARBA00022777"/>
    </source>
</evidence>
<gene>
    <name evidence="7" type="ORF">KALB_6068</name>
</gene>
<dbReference type="STRING" id="1449976.KALB_6068"/>
<dbReference type="InterPro" id="IPR003594">
    <property type="entry name" value="HATPase_dom"/>
</dbReference>
<dbReference type="InterPro" id="IPR050482">
    <property type="entry name" value="Sensor_HK_TwoCompSys"/>
</dbReference>
<dbReference type="KEGG" id="kal:KALB_6068"/>
<dbReference type="EMBL" id="CP007155">
    <property type="protein sequence ID" value="AHH99428.1"/>
    <property type="molecule type" value="Genomic_DNA"/>
</dbReference>
<accession>W5WE19</accession>
<keyword evidence="1" id="KW-0808">Transferase</keyword>
<dbReference type="AlphaFoldDB" id="W5WE19"/>
<keyword evidence="3" id="KW-0902">Two-component regulatory system</keyword>
<evidence type="ECO:0000259" key="6">
    <source>
        <dbReference type="Pfam" id="PF02518"/>
    </source>
</evidence>
<name>W5WE19_9PSEU</name>
<evidence type="ECO:0000256" key="5">
    <source>
        <dbReference type="SAM" id="Phobius"/>
    </source>
</evidence>
<protein>
    <recommendedName>
        <fullName evidence="6">Histidine kinase/HSP90-like ATPase domain-containing protein</fullName>
    </recommendedName>
</protein>
<evidence type="ECO:0000313" key="8">
    <source>
        <dbReference type="Proteomes" id="UP000019225"/>
    </source>
</evidence>
<feature type="domain" description="Histidine kinase/HSP90-like ATPase" evidence="6">
    <location>
        <begin position="357"/>
        <end position="444"/>
    </location>
</feature>
<keyword evidence="5" id="KW-1133">Transmembrane helix</keyword>
<proteinExistence type="predicted"/>
<organism evidence="7 8">
    <name type="scientific">Kutzneria albida DSM 43870</name>
    <dbReference type="NCBI Taxonomy" id="1449976"/>
    <lineage>
        <taxon>Bacteria</taxon>
        <taxon>Bacillati</taxon>
        <taxon>Actinomycetota</taxon>
        <taxon>Actinomycetes</taxon>
        <taxon>Pseudonocardiales</taxon>
        <taxon>Pseudonocardiaceae</taxon>
        <taxon>Kutzneria</taxon>
    </lineage>
</organism>
<keyword evidence="5" id="KW-0812">Transmembrane</keyword>
<dbReference type="Gene3D" id="3.30.565.10">
    <property type="entry name" value="Histidine kinase-like ATPase, C-terminal domain"/>
    <property type="match status" value="1"/>
</dbReference>
<dbReference type="HOGENOM" id="CLU_643470_0_0_11"/>
<evidence type="ECO:0000256" key="3">
    <source>
        <dbReference type="ARBA" id="ARBA00023012"/>
    </source>
</evidence>
<keyword evidence="5" id="KW-0472">Membrane</keyword>